<dbReference type="InterPro" id="IPR036397">
    <property type="entry name" value="RNaseH_sf"/>
</dbReference>
<dbReference type="PROSITE" id="PS50994">
    <property type="entry name" value="INTEGRASE"/>
    <property type="match status" value="1"/>
</dbReference>
<comment type="caution">
    <text evidence="11">The sequence shown here is derived from an EMBL/GenBank/DDBJ whole genome shotgun (WGS) entry which is preliminary data.</text>
</comment>
<keyword evidence="8" id="KW-0808">Transferase</keyword>
<keyword evidence="1" id="KW-0540">Nuclease</keyword>
<evidence type="ECO:0000256" key="5">
    <source>
        <dbReference type="ARBA" id="ARBA00022842"/>
    </source>
</evidence>
<keyword evidence="4" id="KW-0378">Hydrolase</keyword>
<evidence type="ECO:0000256" key="1">
    <source>
        <dbReference type="ARBA" id="ARBA00022722"/>
    </source>
</evidence>
<dbReference type="AlphaFoldDB" id="A0A6A3PI47"/>
<dbReference type="EMBL" id="QXGA01012916">
    <property type="protein sequence ID" value="KAE9053398.1"/>
    <property type="molecule type" value="Genomic_DNA"/>
</dbReference>
<keyword evidence="8" id="KW-0239">DNA-directed DNA polymerase</keyword>
<evidence type="ECO:0000259" key="10">
    <source>
        <dbReference type="PROSITE" id="PS50994"/>
    </source>
</evidence>
<keyword evidence="6" id="KW-0229">DNA integration</keyword>
<sequence>MTLVRQLEKDFKVKMFSSDQGGEFLNAKLTEFLSEHGIRLLTTNAYTPEENCLVEKLNGKLLSKVRAIRDAANLPACL</sequence>
<dbReference type="GO" id="GO:0015074">
    <property type="term" value="P:DNA integration"/>
    <property type="evidence" value="ECO:0007669"/>
    <property type="project" value="UniProtKB-KW"/>
</dbReference>
<dbReference type="GO" id="GO:0016787">
    <property type="term" value="F:hydrolase activity"/>
    <property type="evidence" value="ECO:0007669"/>
    <property type="project" value="UniProtKB-KW"/>
</dbReference>
<evidence type="ECO:0000256" key="6">
    <source>
        <dbReference type="ARBA" id="ARBA00022908"/>
    </source>
</evidence>
<dbReference type="PANTHER" id="PTHR42648">
    <property type="entry name" value="TRANSPOSASE, PUTATIVE-RELATED"/>
    <property type="match status" value="1"/>
</dbReference>
<dbReference type="GO" id="GO:0004519">
    <property type="term" value="F:endonuclease activity"/>
    <property type="evidence" value="ECO:0007669"/>
    <property type="project" value="UniProtKB-KW"/>
</dbReference>
<dbReference type="InterPro" id="IPR001584">
    <property type="entry name" value="Integrase_cat-core"/>
</dbReference>
<evidence type="ECO:0000256" key="4">
    <source>
        <dbReference type="ARBA" id="ARBA00022801"/>
    </source>
</evidence>
<organism evidence="11 12">
    <name type="scientific">Phytophthora fragariae</name>
    <dbReference type="NCBI Taxonomy" id="53985"/>
    <lineage>
        <taxon>Eukaryota</taxon>
        <taxon>Sar</taxon>
        <taxon>Stramenopiles</taxon>
        <taxon>Oomycota</taxon>
        <taxon>Peronosporomycetes</taxon>
        <taxon>Peronosporales</taxon>
        <taxon>Peronosporaceae</taxon>
        <taxon>Phytophthora</taxon>
    </lineage>
</organism>
<dbReference type="PANTHER" id="PTHR42648:SF11">
    <property type="entry name" value="TRANSPOSON TY4-P GAG-POL POLYPROTEIN"/>
    <property type="match status" value="1"/>
</dbReference>
<evidence type="ECO:0000256" key="8">
    <source>
        <dbReference type="ARBA" id="ARBA00022932"/>
    </source>
</evidence>
<dbReference type="GO" id="GO:0046872">
    <property type="term" value="F:metal ion binding"/>
    <property type="evidence" value="ECO:0007669"/>
    <property type="project" value="UniProtKB-KW"/>
</dbReference>
<evidence type="ECO:0000256" key="7">
    <source>
        <dbReference type="ARBA" id="ARBA00022918"/>
    </source>
</evidence>
<dbReference type="Gene3D" id="3.30.420.10">
    <property type="entry name" value="Ribonuclease H-like superfamily/Ribonuclease H"/>
    <property type="match status" value="1"/>
</dbReference>
<gene>
    <name evidence="11" type="ORF">PF006_g33574</name>
</gene>
<dbReference type="SUPFAM" id="SSF53098">
    <property type="entry name" value="Ribonuclease H-like"/>
    <property type="match status" value="1"/>
</dbReference>
<dbReference type="Proteomes" id="UP000440732">
    <property type="component" value="Unassembled WGS sequence"/>
</dbReference>
<evidence type="ECO:0000256" key="9">
    <source>
        <dbReference type="ARBA" id="ARBA00023172"/>
    </source>
</evidence>
<dbReference type="GO" id="GO:0003964">
    <property type="term" value="F:RNA-directed DNA polymerase activity"/>
    <property type="evidence" value="ECO:0007669"/>
    <property type="project" value="UniProtKB-KW"/>
</dbReference>
<keyword evidence="5" id="KW-0460">Magnesium</keyword>
<evidence type="ECO:0000256" key="2">
    <source>
        <dbReference type="ARBA" id="ARBA00022723"/>
    </source>
</evidence>
<evidence type="ECO:0000313" key="12">
    <source>
        <dbReference type="Proteomes" id="UP000440732"/>
    </source>
</evidence>
<name>A0A6A3PI47_9STRA</name>
<dbReference type="InterPro" id="IPR012337">
    <property type="entry name" value="RNaseH-like_sf"/>
</dbReference>
<accession>A0A6A3PI47</accession>
<evidence type="ECO:0000256" key="3">
    <source>
        <dbReference type="ARBA" id="ARBA00022759"/>
    </source>
</evidence>
<protein>
    <recommendedName>
        <fullName evidence="10">Integrase catalytic domain-containing protein</fullName>
    </recommendedName>
</protein>
<feature type="domain" description="Integrase catalytic" evidence="10">
    <location>
        <begin position="1"/>
        <end position="78"/>
    </location>
</feature>
<dbReference type="GO" id="GO:0003676">
    <property type="term" value="F:nucleic acid binding"/>
    <property type="evidence" value="ECO:0007669"/>
    <property type="project" value="InterPro"/>
</dbReference>
<dbReference type="InterPro" id="IPR039537">
    <property type="entry name" value="Retrotran_Ty1/copia-like"/>
</dbReference>
<dbReference type="GO" id="GO:0003887">
    <property type="term" value="F:DNA-directed DNA polymerase activity"/>
    <property type="evidence" value="ECO:0007669"/>
    <property type="project" value="UniProtKB-KW"/>
</dbReference>
<keyword evidence="7" id="KW-0695">RNA-directed DNA polymerase</keyword>
<reference evidence="11 12" key="1">
    <citation type="submission" date="2018-08" db="EMBL/GenBank/DDBJ databases">
        <title>Genomic investigation of the strawberry pathogen Phytophthora fragariae indicates pathogenicity is determined by transcriptional variation in three key races.</title>
        <authorList>
            <person name="Adams T.M."/>
            <person name="Armitage A.D."/>
            <person name="Sobczyk M.K."/>
            <person name="Bates H.J."/>
            <person name="Dunwell J.M."/>
            <person name="Nellist C.F."/>
            <person name="Harrison R.J."/>
        </authorList>
    </citation>
    <scope>NUCLEOTIDE SEQUENCE [LARGE SCALE GENOMIC DNA]</scope>
    <source>
        <strain evidence="11 12">NOV-5</strain>
    </source>
</reference>
<dbReference type="GO" id="GO:0006310">
    <property type="term" value="P:DNA recombination"/>
    <property type="evidence" value="ECO:0007669"/>
    <property type="project" value="UniProtKB-KW"/>
</dbReference>
<keyword evidence="2" id="KW-0479">Metal-binding</keyword>
<keyword evidence="3" id="KW-0255">Endonuclease</keyword>
<evidence type="ECO:0000313" key="11">
    <source>
        <dbReference type="EMBL" id="KAE9053398.1"/>
    </source>
</evidence>
<proteinExistence type="predicted"/>
<keyword evidence="8" id="KW-0548">Nucleotidyltransferase</keyword>
<keyword evidence="9" id="KW-0233">DNA recombination</keyword>